<dbReference type="FunFam" id="3.15.10.30:FF:000001">
    <property type="entry name" value="Takeout-like protein 1"/>
    <property type="match status" value="1"/>
</dbReference>
<dbReference type="InterPro" id="IPR038606">
    <property type="entry name" value="To_sf"/>
</dbReference>
<dbReference type="InterPro" id="IPR010562">
    <property type="entry name" value="Haemolymph_juvenile_hormone-bd"/>
</dbReference>
<proteinExistence type="inferred from homology"/>
<dbReference type="RefSeq" id="XP_030766676.1">
    <property type="nucleotide sequence ID" value="XM_030910816.1"/>
</dbReference>
<dbReference type="GO" id="GO:0005615">
    <property type="term" value="C:extracellular space"/>
    <property type="evidence" value="ECO:0007669"/>
    <property type="project" value="TreeGrafter"/>
</dbReference>
<evidence type="ECO:0000313" key="6">
    <source>
        <dbReference type="RefSeq" id="XP_030766676.1"/>
    </source>
</evidence>
<feature type="chain" id="PRO_5027006514" evidence="4">
    <location>
        <begin position="21"/>
        <end position="245"/>
    </location>
</feature>
<evidence type="ECO:0000256" key="4">
    <source>
        <dbReference type="SAM" id="SignalP"/>
    </source>
</evidence>
<dbReference type="Proteomes" id="UP000504635">
    <property type="component" value="Unplaced"/>
</dbReference>
<keyword evidence="2" id="KW-0090">Biological rhythms</keyword>
<gene>
    <name evidence="6" type="primary">LOC115890550</name>
</gene>
<dbReference type="KEGG" id="soy:115890550"/>
<organism evidence="5 6">
    <name type="scientific">Sitophilus oryzae</name>
    <name type="common">Rice weevil</name>
    <name type="synonym">Curculio oryzae</name>
    <dbReference type="NCBI Taxonomy" id="7048"/>
    <lineage>
        <taxon>Eukaryota</taxon>
        <taxon>Metazoa</taxon>
        <taxon>Ecdysozoa</taxon>
        <taxon>Arthropoda</taxon>
        <taxon>Hexapoda</taxon>
        <taxon>Insecta</taxon>
        <taxon>Pterygota</taxon>
        <taxon>Neoptera</taxon>
        <taxon>Endopterygota</taxon>
        <taxon>Coleoptera</taxon>
        <taxon>Polyphaga</taxon>
        <taxon>Cucujiformia</taxon>
        <taxon>Curculionidae</taxon>
        <taxon>Dryophthorinae</taxon>
        <taxon>Sitophilus</taxon>
    </lineage>
</organism>
<evidence type="ECO:0000256" key="1">
    <source>
        <dbReference type="ARBA" id="ARBA00022729"/>
    </source>
</evidence>
<feature type="signal peptide" evidence="4">
    <location>
        <begin position="1"/>
        <end position="20"/>
    </location>
</feature>
<dbReference type="SMART" id="SM00700">
    <property type="entry name" value="JHBP"/>
    <property type="match status" value="1"/>
</dbReference>
<evidence type="ECO:0000256" key="3">
    <source>
        <dbReference type="ARBA" id="ARBA00060902"/>
    </source>
</evidence>
<name>A0A6J2YU14_SITOR</name>
<sequence length="245" mass="27915">MWKLISGTVVILLVLDNASSKGLPSYLKLCKRRSGNLRTCVAENVELLRPHLKKGIPELFIPSMDPLIIPEATLNSGDQFKATFRNIEMYHAENFKVDTFNFDLDHHHVDAKLTFPLLRIKSNYNINGRLLILQLNGQGPADGNYTNVRASLSLKGTPFKKNNKEYIRWEKEKIDIGIEKSHLSFDRLFGDNAQLNEQTNRAINDNIDGIIQELQPVIQGVVSDFVFTIINRVFARYSVNELFIS</sequence>
<dbReference type="PANTHER" id="PTHR11008:SF14">
    <property type="entry name" value="CIRCADIAN CLOCK-CONTROLLED PROTEIN-LIKE PROTEIN"/>
    <property type="match status" value="1"/>
</dbReference>
<comment type="similarity">
    <text evidence="3">Belongs to the TO family.</text>
</comment>
<dbReference type="GeneID" id="115890550"/>
<reference evidence="6" key="1">
    <citation type="submission" date="2025-08" db="UniProtKB">
        <authorList>
            <consortium name="RefSeq"/>
        </authorList>
    </citation>
    <scope>IDENTIFICATION</scope>
    <source>
        <tissue evidence="6">Gonads</tissue>
    </source>
</reference>
<dbReference type="Pfam" id="PF06585">
    <property type="entry name" value="JHBP"/>
    <property type="match status" value="1"/>
</dbReference>
<dbReference type="InParanoid" id="A0A6J2YU14"/>
<dbReference type="AlphaFoldDB" id="A0A6J2YU14"/>
<keyword evidence="5" id="KW-1185">Reference proteome</keyword>
<keyword evidence="1 4" id="KW-0732">Signal</keyword>
<dbReference type="GO" id="GO:0007623">
    <property type="term" value="P:circadian rhythm"/>
    <property type="evidence" value="ECO:0007669"/>
    <property type="project" value="UniProtKB-ARBA"/>
</dbReference>
<protein>
    <submittedName>
        <fullName evidence="6">Uncharacterized protein LOC115890550</fullName>
    </submittedName>
</protein>
<evidence type="ECO:0000256" key="2">
    <source>
        <dbReference type="ARBA" id="ARBA00023108"/>
    </source>
</evidence>
<dbReference type="Gene3D" id="3.15.10.30">
    <property type="entry name" value="Haemolymph juvenile hormone binding protein"/>
    <property type="match status" value="1"/>
</dbReference>
<dbReference type="PANTHER" id="PTHR11008">
    <property type="entry name" value="PROTEIN TAKEOUT-LIKE PROTEIN"/>
    <property type="match status" value="1"/>
</dbReference>
<evidence type="ECO:0000313" key="5">
    <source>
        <dbReference type="Proteomes" id="UP000504635"/>
    </source>
</evidence>
<dbReference type="OrthoDB" id="7419171at2759"/>
<accession>A0A6J2YU14</accession>